<feature type="signal peptide" evidence="2">
    <location>
        <begin position="1"/>
        <end position="16"/>
    </location>
</feature>
<sequence length="256" mass="26624">MSLRIIHMALLTGTLATPFEKVTRDGCNPCNPSGAASSRPPTIGSDLKSLYTDVLSSVKGISFNKRWEDPMVPRDDEFCCAETLDCVKVENLNIPMCYDKFTTNFAFSDRSYGSLTTGNYTQGEVKVNLLTGEYTKDGSEGNIYSDDPSAKPNTATFSIPPQWTSAGVGSAIPPTAIAGSVTAIGQSSGQTTGTASTTASTSTSEETVSSSATSGEGSAVASPTSSQGAAARGQPMVGTSLFASLFTAIMYGMYGI</sequence>
<comment type="caution">
    <text evidence="3">The sequence shown here is derived from an EMBL/GenBank/DDBJ whole genome shotgun (WGS) entry which is preliminary data.</text>
</comment>
<evidence type="ECO:0000313" key="4">
    <source>
        <dbReference type="Proteomes" id="UP001280581"/>
    </source>
</evidence>
<keyword evidence="2" id="KW-0732">Signal</keyword>
<dbReference type="Proteomes" id="UP001280581">
    <property type="component" value="Unassembled WGS sequence"/>
</dbReference>
<reference evidence="3 4" key="1">
    <citation type="submission" date="2021-02" db="EMBL/GenBank/DDBJ databases">
        <title>Genome assembly of Pseudopithomyces chartarum.</title>
        <authorList>
            <person name="Jauregui R."/>
            <person name="Singh J."/>
            <person name="Voisey C."/>
        </authorList>
    </citation>
    <scope>NUCLEOTIDE SEQUENCE [LARGE SCALE GENOMIC DNA]</scope>
    <source>
        <strain evidence="3 4">AGR01</strain>
    </source>
</reference>
<feature type="region of interest" description="Disordered" evidence="1">
    <location>
        <begin position="184"/>
        <end position="233"/>
    </location>
</feature>
<dbReference type="EMBL" id="WVTA01000008">
    <property type="protein sequence ID" value="KAK3207833.1"/>
    <property type="molecule type" value="Genomic_DNA"/>
</dbReference>
<evidence type="ECO:0000256" key="2">
    <source>
        <dbReference type="SAM" id="SignalP"/>
    </source>
</evidence>
<feature type="compositionally biased region" description="Low complexity" evidence="1">
    <location>
        <begin position="185"/>
        <end position="222"/>
    </location>
</feature>
<feature type="region of interest" description="Disordered" evidence="1">
    <location>
        <begin position="137"/>
        <end position="157"/>
    </location>
</feature>
<organism evidence="3 4">
    <name type="scientific">Pseudopithomyces chartarum</name>
    <dbReference type="NCBI Taxonomy" id="1892770"/>
    <lineage>
        <taxon>Eukaryota</taxon>
        <taxon>Fungi</taxon>
        <taxon>Dikarya</taxon>
        <taxon>Ascomycota</taxon>
        <taxon>Pezizomycotina</taxon>
        <taxon>Dothideomycetes</taxon>
        <taxon>Pleosporomycetidae</taxon>
        <taxon>Pleosporales</taxon>
        <taxon>Massarineae</taxon>
        <taxon>Didymosphaeriaceae</taxon>
        <taxon>Pseudopithomyces</taxon>
    </lineage>
</organism>
<name>A0AAN6LUF9_9PLEO</name>
<keyword evidence="4" id="KW-1185">Reference proteome</keyword>
<gene>
    <name evidence="3" type="ORF">GRF29_96g546533</name>
</gene>
<proteinExistence type="predicted"/>
<evidence type="ECO:0000313" key="3">
    <source>
        <dbReference type="EMBL" id="KAK3207833.1"/>
    </source>
</evidence>
<protein>
    <submittedName>
        <fullName evidence="3">Uncharacterized protein</fullName>
    </submittedName>
</protein>
<evidence type="ECO:0000256" key="1">
    <source>
        <dbReference type="SAM" id="MobiDB-lite"/>
    </source>
</evidence>
<dbReference type="AlphaFoldDB" id="A0AAN6LUF9"/>
<feature type="chain" id="PRO_5042978933" evidence="2">
    <location>
        <begin position="17"/>
        <end position="256"/>
    </location>
</feature>
<accession>A0AAN6LUF9</accession>